<proteinExistence type="predicted"/>
<dbReference type="RefSeq" id="WP_136237952.1">
    <property type="nucleotide sequence ID" value="NZ_JAUSWC010000006.1"/>
</dbReference>
<reference evidence="2 3" key="1">
    <citation type="submission" date="2023-07" db="EMBL/GenBank/DDBJ databases">
        <title>Genomic Encyclopedia of Type Strains, Phase IV (KMG-IV): sequencing the most valuable type-strain genomes for metagenomic binning, comparative biology and taxonomic classification.</title>
        <authorList>
            <person name="Goeker M."/>
        </authorList>
    </citation>
    <scope>NUCLEOTIDE SEQUENCE [LARGE SCALE GENOMIC DNA]</scope>
    <source>
        <strain evidence="2 3">DSM 40573</strain>
    </source>
</reference>
<name>A0ABU0KCP0_9ACTN</name>
<sequence>MIDDWVDRLPPRGHGLFPGVGEPDHLTRGGRVRVRAWLRYGDCRDWPAVDTAAREISGGTDRRRHEKAEETQYRLSGDARRGLRAADHDRCD</sequence>
<feature type="compositionally biased region" description="Basic and acidic residues" evidence="1">
    <location>
        <begin position="60"/>
        <end position="92"/>
    </location>
</feature>
<feature type="region of interest" description="Disordered" evidence="1">
    <location>
        <begin position="56"/>
        <end position="92"/>
    </location>
</feature>
<accession>A0ABU0KCP0</accession>
<protein>
    <recommendedName>
        <fullName evidence="4">Transposase</fullName>
    </recommendedName>
</protein>
<dbReference type="Proteomes" id="UP001236795">
    <property type="component" value="Unassembled WGS sequence"/>
</dbReference>
<evidence type="ECO:0008006" key="4">
    <source>
        <dbReference type="Google" id="ProtNLM"/>
    </source>
</evidence>
<evidence type="ECO:0000313" key="3">
    <source>
        <dbReference type="Proteomes" id="UP001236795"/>
    </source>
</evidence>
<gene>
    <name evidence="2" type="ORF">QO019_001994</name>
</gene>
<evidence type="ECO:0000256" key="1">
    <source>
        <dbReference type="SAM" id="MobiDB-lite"/>
    </source>
</evidence>
<dbReference type="EMBL" id="JAUSWC010000006">
    <property type="protein sequence ID" value="MDQ0487143.1"/>
    <property type="molecule type" value="Genomic_DNA"/>
</dbReference>
<keyword evidence="3" id="KW-1185">Reference proteome</keyword>
<evidence type="ECO:0000313" key="2">
    <source>
        <dbReference type="EMBL" id="MDQ0487143.1"/>
    </source>
</evidence>
<comment type="caution">
    <text evidence="2">The sequence shown here is derived from an EMBL/GenBank/DDBJ whole genome shotgun (WGS) entry which is preliminary data.</text>
</comment>
<organism evidence="2 3">
    <name type="scientific">Streptomyces thermodiastaticus</name>
    <dbReference type="NCBI Taxonomy" id="44061"/>
    <lineage>
        <taxon>Bacteria</taxon>
        <taxon>Bacillati</taxon>
        <taxon>Actinomycetota</taxon>
        <taxon>Actinomycetes</taxon>
        <taxon>Kitasatosporales</taxon>
        <taxon>Streptomycetaceae</taxon>
        <taxon>Streptomyces</taxon>
    </lineage>
</organism>